<dbReference type="PRINTS" id="PR00413">
    <property type="entry name" value="HADHALOGNASE"/>
</dbReference>
<dbReference type="EC" id="3.1.3.-" evidence="5"/>
<evidence type="ECO:0000313" key="3">
    <source>
        <dbReference type="EMBL" id="VQD05686.1"/>
    </source>
</evidence>
<dbReference type="RefSeq" id="WP_001021235.1">
    <property type="nucleotide sequence ID" value="NZ_AP018391.1"/>
</dbReference>
<dbReference type="EMBL" id="CAAXWD010000004">
    <property type="protein sequence ID" value="VQD05686.1"/>
    <property type="molecule type" value="Genomic_DNA"/>
</dbReference>
<dbReference type="EMBL" id="WNHS01000052">
    <property type="protein sequence ID" value="MTW25159.1"/>
    <property type="molecule type" value="Genomic_DNA"/>
</dbReference>
<evidence type="ECO:0000313" key="4">
    <source>
        <dbReference type="EMBL" id="VST64254.1"/>
    </source>
</evidence>
<dbReference type="Proteomes" id="UP000298847">
    <property type="component" value="Unassembled WGS sequence"/>
</dbReference>
<evidence type="ECO:0000313" key="8">
    <source>
        <dbReference type="Proteomes" id="UP000310997"/>
    </source>
</evidence>
<dbReference type="Pfam" id="PF00702">
    <property type="entry name" value="Hydrolase"/>
    <property type="match status" value="1"/>
</dbReference>
<dbReference type="EMBL" id="CKTV01000051">
    <property type="protein sequence ID" value="CJA60553.1"/>
    <property type="molecule type" value="Genomic_DNA"/>
</dbReference>
<evidence type="ECO:0000313" key="7">
    <source>
        <dbReference type="Proteomes" id="UP000298847"/>
    </source>
</evidence>
<dbReference type="InterPro" id="IPR023214">
    <property type="entry name" value="HAD_sf"/>
</dbReference>
<dbReference type="EMBL" id="CABDLL010000013">
    <property type="protein sequence ID" value="VTE40927.1"/>
    <property type="molecule type" value="Genomic_DNA"/>
</dbReference>
<evidence type="ECO:0000313" key="2">
    <source>
        <dbReference type="EMBL" id="MTW25159.1"/>
    </source>
</evidence>
<dbReference type="PANTHER" id="PTHR43611:SF3">
    <property type="entry name" value="FLAVIN MONONUCLEOTIDE HYDROLASE 1, CHLOROPLATIC"/>
    <property type="match status" value="1"/>
</dbReference>
<keyword evidence="5" id="KW-0378">Hydrolase</keyword>
<dbReference type="InterPro" id="IPR006439">
    <property type="entry name" value="HAD-SF_hydro_IA"/>
</dbReference>
<dbReference type="Gene3D" id="1.10.150.240">
    <property type="entry name" value="Putative phosphatase, domain 2"/>
    <property type="match status" value="1"/>
</dbReference>
<dbReference type="InterPro" id="IPR036412">
    <property type="entry name" value="HAD-like_sf"/>
</dbReference>
<name>A0A0B7M3F2_STREE</name>
<proteinExistence type="predicted"/>
<evidence type="ECO:0000313" key="1">
    <source>
        <dbReference type="EMBL" id="CJA60553.1"/>
    </source>
</evidence>
<reference evidence="1 6" key="1">
    <citation type="submission" date="2015-03" db="EMBL/GenBank/DDBJ databases">
        <authorList>
            <consortium name="Pathogen Informatics"/>
            <person name="Murphy D."/>
        </authorList>
    </citation>
    <scope>NUCLEOTIDE SEQUENCE [LARGE SCALE GENOMIC DNA]</scope>
    <source>
        <strain evidence="1 6">SMRU1873</strain>
    </source>
</reference>
<dbReference type="Gene3D" id="3.40.50.1000">
    <property type="entry name" value="HAD superfamily/HAD-like"/>
    <property type="match status" value="1"/>
</dbReference>
<sequence>MNIIFDLGNVLIEWNKEKILSKICKNDLEYNLFNKFVFQSNLWIDLDNGKISLEFLENQLIDEMGHQYQDQIHELVWNWFNYVDLYDEVYELIKQLKKKNFQIYVLSNTSSIFHILLDSVLSKVSSVLDGYVISCEVKMMKPQKEIYLSLVNKYQLDIKDCIFLDDLEENVEAARTLGIKAFQIKERKEISNILKDLLN</sequence>
<dbReference type="SUPFAM" id="SSF56784">
    <property type="entry name" value="HAD-like"/>
    <property type="match status" value="1"/>
</dbReference>
<dbReference type="Proteomes" id="UP000043005">
    <property type="component" value="Unassembled WGS sequence"/>
</dbReference>
<dbReference type="SFLD" id="SFLDS00003">
    <property type="entry name" value="Haloacid_Dehalogenase"/>
    <property type="match status" value="1"/>
</dbReference>
<dbReference type="AlphaFoldDB" id="A0A0B7M3F2"/>
<dbReference type="InterPro" id="IPR023198">
    <property type="entry name" value="PGP-like_dom2"/>
</dbReference>
<evidence type="ECO:0000313" key="9">
    <source>
        <dbReference type="Proteomes" id="UP000405447"/>
    </source>
</evidence>
<evidence type="ECO:0000313" key="10">
    <source>
        <dbReference type="Proteomes" id="UP000490982"/>
    </source>
</evidence>
<dbReference type="SFLD" id="SFLDG01129">
    <property type="entry name" value="C1.5:_HAD__Beta-PGM__Phosphata"/>
    <property type="match status" value="1"/>
</dbReference>
<dbReference type="OrthoDB" id="9797415at2"/>
<dbReference type="GO" id="GO:0016787">
    <property type="term" value="F:hydrolase activity"/>
    <property type="evidence" value="ECO:0007669"/>
    <property type="project" value="UniProtKB-KW"/>
</dbReference>
<dbReference type="OMA" id="IDIDFNR"/>
<evidence type="ECO:0000313" key="6">
    <source>
        <dbReference type="Proteomes" id="UP000043005"/>
    </source>
</evidence>
<protein>
    <submittedName>
        <fullName evidence="2 5">Hydrolase</fullName>
        <ecNumber evidence="5">3.1.3.-</ecNumber>
    </submittedName>
</protein>
<dbReference type="Proteomes" id="UP000310997">
    <property type="component" value="Unassembled WGS sequence"/>
</dbReference>
<dbReference type="Proteomes" id="UP000405447">
    <property type="component" value="Unassembled WGS sequence"/>
</dbReference>
<reference evidence="2 10" key="3">
    <citation type="submission" date="2019-11" db="EMBL/GenBank/DDBJ databases">
        <title>Growth characteristics of pneumococcus vary with the chemical composition of the capsule and with environmental conditions.</title>
        <authorList>
            <person name="Tothpal A."/>
            <person name="Desobry K."/>
            <person name="Joshi S."/>
            <person name="Wyllie A.L."/>
            <person name="Weinberger D.M."/>
        </authorList>
    </citation>
    <scope>NUCLEOTIDE SEQUENCE [LARGE SCALE GENOMIC DNA]</scope>
    <source>
        <strain evidence="2">Pnumococcus23A</strain>
        <strain evidence="10">pnumococcus23A</strain>
    </source>
</reference>
<evidence type="ECO:0000313" key="5">
    <source>
        <dbReference type="EMBL" id="VTE40927.1"/>
    </source>
</evidence>
<dbReference type="Proteomes" id="UP000490982">
    <property type="component" value="Unassembled WGS sequence"/>
</dbReference>
<dbReference type="CDD" id="cd02603">
    <property type="entry name" value="HAD_sEH-N_like"/>
    <property type="match status" value="1"/>
</dbReference>
<dbReference type="PANTHER" id="PTHR43611">
    <property type="entry name" value="ALPHA-D-GLUCOSE 1-PHOSPHATE PHOSPHATASE"/>
    <property type="match status" value="1"/>
</dbReference>
<dbReference type="NCBIfam" id="TIGR01509">
    <property type="entry name" value="HAD-SF-IA-v3"/>
    <property type="match status" value="1"/>
</dbReference>
<reference evidence="7 8" key="2">
    <citation type="submission" date="2019-04" db="EMBL/GenBank/DDBJ databases">
        <authorList>
            <consortium name="Pathogen Informatics"/>
        </authorList>
    </citation>
    <scope>NUCLEOTIDE SEQUENCE [LARGE SCALE GENOMIC DNA]</scope>
    <source>
        <strain evidence="3 7">GPSC22</strain>
        <strain evidence="4 9">GPSC535</strain>
        <strain evidence="5 8">GPSC559</strain>
    </source>
</reference>
<accession>A0A0B7M3F2</accession>
<dbReference type="EMBL" id="CABCSJ010000002">
    <property type="protein sequence ID" value="VST64254.1"/>
    <property type="molecule type" value="Genomic_DNA"/>
</dbReference>
<organism evidence="5 8">
    <name type="scientific">Streptococcus pneumoniae</name>
    <dbReference type="NCBI Taxonomy" id="1313"/>
    <lineage>
        <taxon>Bacteria</taxon>
        <taxon>Bacillati</taxon>
        <taxon>Bacillota</taxon>
        <taxon>Bacilli</taxon>
        <taxon>Lactobacillales</taxon>
        <taxon>Streptococcaceae</taxon>
        <taxon>Streptococcus</taxon>
    </lineage>
</organism>
<gene>
    <name evidence="5" type="primary">yihX</name>
    <name evidence="1" type="ORF">ERS021383_02066</name>
    <name evidence="2" type="ORF">GM537_10065</name>
    <name evidence="3" type="ORF">SAMEA3354366_01634</name>
    <name evidence="4" type="ORF">SAMEA3389245_00782</name>
    <name evidence="5" type="ORF">SAMEA4038883_01750</name>
</gene>